<dbReference type="Proteomes" id="UP000464480">
    <property type="component" value="Chromosome"/>
</dbReference>
<feature type="transmembrane region" description="Helical" evidence="1">
    <location>
        <begin position="6"/>
        <end position="27"/>
    </location>
</feature>
<keyword evidence="1" id="KW-1133">Transmembrane helix</keyword>
<accession>A0A6I7ES17</accession>
<evidence type="ECO:0000313" key="2">
    <source>
        <dbReference type="EMBL" id="QHW08395.1"/>
    </source>
</evidence>
<dbReference type="EMBL" id="CP026115">
    <property type="protein sequence ID" value="QHW08395.1"/>
    <property type="molecule type" value="Genomic_DNA"/>
</dbReference>
<name>A0A6I7ES17_PSEPU</name>
<feature type="transmembrane region" description="Helical" evidence="1">
    <location>
        <begin position="120"/>
        <end position="141"/>
    </location>
</feature>
<sequence length="145" mass="15995">MSILIWLHLLSYYLALAIITGISVLYLTRSQFMPYHAEAVGRSWHEVDPAMQNLLLTIIRLLGWAWLAIACAGALIFNLLSVQNSPLGQWVLFQSFCLLATLPVILFICLVKRRTGASPLLMAAVLPAVLSCLGFICVLLVRAQG</sequence>
<proteinExistence type="predicted"/>
<dbReference type="AlphaFoldDB" id="A0A6I7ES17"/>
<protein>
    <submittedName>
        <fullName evidence="2">Uncharacterized protein</fullName>
    </submittedName>
</protein>
<feature type="transmembrane region" description="Helical" evidence="1">
    <location>
        <begin position="61"/>
        <end position="80"/>
    </location>
</feature>
<reference evidence="2 3" key="1">
    <citation type="submission" date="2020-02" db="EMBL/GenBank/DDBJ databases">
        <title>Pseudomonas Putida W5 Complete Genome Assembly.</title>
        <authorList>
            <person name="Yuan Z.-C."/>
            <person name="Shaw G.A."/>
            <person name="Cusano A.D."/>
            <person name="Caddey B.J."/>
            <person name="Weselowski B.J."/>
        </authorList>
    </citation>
    <scope>NUCLEOTIDE SEQUENCE [LARGE SCALE GENOMIC DNA]</scope>
    <source>
        <strain evidence="2 3">W5</strain>
    </source>
</reference>
<feature type="transmembrane region" description="Helical" evidence="1">
    <location>
        <begin position="92"/>
        <end position="111"/>
    </location>
</feature>
<organism evidence="2 3">
    <name type="scientific">Pseudomonas putida</name>
    <name type="common">Arthrobacter siderocapsulatus</name>
    <dbReference type="NCBI Taxonomy" id="303"/>
    <lineage>
        <taxon>Bacteria</taxon>
        <taxon>Pseudomonadati</taxon>
        <taxon>Pseudomonadota</taxon>
        <taxon>Gammaproteobacteria</taxon>
        <taxon>Pseudomonadales</taxon>
        <taxon>Pseudomonadaceae</taxon>
        <taxon>Pseudomonas</taxon>
    </lineage>
</organism>
<keyword evidence="1" id="KW-0812">Transmembrane</keyword>
<dbReference type="RefSeq" id="WP_159409900.1">
    <property type="nucleotide sequence ID" value="NZ_CP026115.2"/>
</dbReference>
<evidence type="ECO:0000256" key="1">
    <source>
        <dbReference type="SAM" id="Phobius"/>
    </source>
</evidence>
<keyword evidence="1" id="KW-0472">Membrane</keyword>
<evidence type="ECO:0000313" key="3">
    <source>
        <dbReference type="Proteomes" id="UP000464480"/>
    </source>
</evidence>
<gene>
    <name evidence="2" type="ORF">C2H86_28540</name>
</gene>